<dbReference type="EMBL" id="BMGZ01000005">
    <property type="protein sequence ID" value="GGI02079.1"/>
    <property type="molecule type" value="Genomic_DNA"/>
</dbReference>
<protein>
    <submittedName>
        <fullName evidence="4">DNA invertase</fullName>
    </submittedName>
</protein>
<dbReference type="AlphaFoldDB" id="A0A8J3ESS2"/>
<dbReference type="Gene3D" id="1.10.10.60">
    <property type="entry name" value="Homeodomain-like"/>
    <property type="match status" value="1"/>
</dbReference>
<sequence length="200" mass="22049">MMAGLTAQDGRRLVGYARISTPDQKLDLQLDALKAAGCDRIFHDEGVSGGVNPAERPGYMQAYAALDPGSVLVVWKTDRLCRSTKHLIDTLDHFKNTGIEFISLTEAIDTTSALGRAFWQFIGLMAELERGLISERTREGMEAARRRGVRLGRPPLLDDAQRINARRAILFQGLGFEDVARGYGVSVSTVRRAVDRMCPA</sequence>
<dbReference type="PANTHER" id="PTHR30461:SF2">
    <property type="entry name" value="SERINE RECOMBINASE PINE-RELATED"/>
    <property type="match status" value="1"/>
</dbReference>
<evidence type="ECO:0000256" key="2">
    <source>
        <dbReference type="ARBA" id="ARBA00023172"/>
    </source>
</evidence>
<reference evidence="4" key="2">
    <citation type="submission" date="2020-09" db="EMBL/GenBank/DDBJ databases">
        <authorList>
            <person name="Sun Q."/>
            <person name="Zhou Y."/>
        </authorList>
    </citation>
    <scope>NUCLEOTIDE SEQUENCE</scope>
    <source>
        <strain evidence="4">CGMCC 1.14984</strain>
    </source>
</reference>
<dbReference type="CDD" id="cd03768">
    <property type="entry name" value="SR_ResInv"/>
    <property type="match status" value="1"/>
</dbReference>
<keyword evidence="2" id="KW-0233">DNA recombination</keyword>
<dbReference type="SMART" id="SM00857">
    <property type="entry name" value="Resolvase"/>
    <property type="match status" value="1"/>
</dbReference>
<feature type="domain" description="Resolvase/invertase-type recombinase catalytic" evidence="3">
    <location>
        <begin position="12"/>
        <end position="148"/>
    </location>
</feature>
<evidence type="ECO:0000313" key="4">
    <source>
        <dbReference type="EMBL" id="GGI02079.1"/>
    </source>
</evidence>
<comment type="caution">
    <text evidence="4">The sequence shown here is derived from an EMBL/GenBank/DDBJ whole genome shotgun (WGS) entry which is preliminary data.</text>
</comment>
<name>A0A8J3ESS2_9PROT</name>
<keyword evidence="1" id="KW-0238">DNA-binding</keyword>
<dbReference type="InterPro" id="IPR050639">
    <property type="entry name" value="SSR_resolvase"/>
</dbReference>
<dbReference type="InterPro" id="IPR036162">
    <property type="entry name" value="Resolvase-like_N_sf"/>
</dbReference>
<dbReference type="GO" id="GO:0000150">
    <property type="term" value="F:DNA strand exchange activity"/>
    <property type="evidence" value="ECO:0007669"/>
    <property type="project" value="InterPro"/>
</dbReference>
<evidence type="ECO:0000256" key="1">
    <source>
        <dbReference type="ARBA" id="ARBA00023125"/>
    </source>
</evidence>
<reference evidence="4" key="1">
    <citation type="journal article" date="2014" name="Int. J. Syst. Evol. Microbiol.">
        <title>Complete genome sequence of Corynebacterium casei LMG S-19264T (=DSM 44701T), isolated from a smear-ripened cheese.</title>
        <authorList>
            <consortium name="US DOE Joint Genome Institute (JGI-PGF)"/>
            <person name="Walter F."/>
            <person name="Albersmeier A."/>
            <person name="Kalinowski J."/>
            <person name="Ruckert C."/>
        </authorList>
    </citation>
    <scope>NUCLEOTIDE SEQUENCE</scope>
    <source>
        <strain evidence="4">CGMCC 1.14984</strain>
    </source>
</reference>
<dbReference type="SUPFAM" id="SSF53041">
    <property type="entry name" value="Resolvase-like"/>
    <property type="match status" value="1"/>
</dbReference>
<dbReference type="GO" id="GO:0003677">
    <property type="term" value="F:DNA binding"/>
    <property type="evidence" value="ECO:0007669"/>
    <property type="project" value="UniProtKB-KW"/>
</dbReference>
<evidence type="ECO:0000313" key="5">
    <source>
        <dbReference type="Proteomes" id="UP000621856"/>
    </source>
</evidence>
<dbReference type="Gene3D" id="3.40.50.1390">
    <property type="entry name" value="Resolvase, N-terminal catalytic domain"/>
    <property type="match status" value="1"/>
</dbReference>
<dbReference type="RefSeq" id="WP_205967540.1">
    <property type="nucleotide sequence ID" value="NZ_BMGZ01000005.1"/>
</dbReference>
<gene>
    <name evidence="4" type="ORF">GCM10011355_34240</name>
</gene>
<evidence type="ECO:0000259" key="3">
    <source>
        <dbReference type="PROSITE" id="PS51736"/>
    </source>
</evidence>
<accession>A0A8J3ESS2</accession>
<dbReference type="InterPro" id="IPR006119">
    <property type="entry name" value="Resolv_N"/>
</dbReference>
<dbReference type="PROSITE" id="PS51736">
    <property type="entry name" value="RECOMBINASES_3"/>
    <property type="match status" value="1"/>
</dbReference>
<organism evidence="4 5">
    <name type="scientific">Aquisalinus luteolus</name>
    <dbReference type="NCBI Taxonomy" id="1566827"/>
    <lineage>
        <taxon>Bacteria</taxon>
        <taxon>Pseudomonadati</taxon>
        <taxon>Pseudomonadota</taxon>
        <taxon>Alphaproteobacteria</taxon>
        <taxon>Parvularculales</taxon>
        <taxon>Parvularculaceae</taxon>
        <taxon>Aquisalinus</taxon>
    </lineage>
</organism>
<dbReference type="PANTHER" id="PTHR30461">
    <property type="entry name" value="DNA-INVERTASE FROM LAMBDOID PROPHAGE"/>
    <property type="match status" value="1"/>
</dbReference>
<proteinExistence type="predicted"/>
<dbReference type="Proteomes" id="UP000621856">
    <property type="component" value="Unassembled WGS sequence"/>
</dbReference>
<dbReference type="Pfam" id="PF00239">
    <property type="entry name" value="Resolvase"/>
    <property type="match status" value="1"/>
</dbReference>